<organism evidence="1 2">
    <name type="scientific">Boletus edulis BED1</name>
    <dbReference type="NCBI Taxonomy" id="1328754"/>
    <lineage>
        <taxon>Eukaryota</taxon>
        <taxon>Fungi</taxon>
        <taxon>Dikarya</taxon>
        <taxon>Basidiomycota</taxon>
        <taxon>Agaricomycotina</taxon>
        <taxon>Agaricomycetes</taxon>
        <taxon>Agaricomycetidae</taxon>
        <taxon>Boletales</taxon>
        <taxon>Boletineae</taxon>
        <taxon>Boletaceae</taxon>
        <taxon>Boletoideae</taxon>
        <taxon>Boletus</taxon>
    </lineage>
</organism>
<evidence type="ECO:0000313" key="2">
    <source>
        <dbReference type="Proteomes" id="UP001194468"/>
    </source>
</evidence>
<comment type="caution">
    <text evidence="1">The sequence shown here is derived from an EMBL/GenBank/DDBJ whole genome shotgun (WGS) entry which is preliminary data.</text>
</comment>
<dbReference type="EMBL" id="WHUW01000024">
    <property type="protein sequence ID" value="KAF8435790.1"/>
    <property type="molecule type" value="Genomic_DNA"/>
</dbReference>
<proteinExistence type="predicted"/>
<accession>A0AAD4GBU0</accession>
<protein>
    <submittedName>
        <fullName evidence="1">Uncharacterized protein</fullName>
    </submittedName>
</protein>
<reference evidence="1" key="2">
    <citation type="journal article" date="2020" name="Nat. Commun.">
        <title>Large-scale genome sequencing of mycorrhizal fungi provides insights into the early evolution of symbiotic traits.</title>
        <authorList>
            <person name="Miyauchi S."/>
            <person name="Kiss E."/>
            <person name="Kuo A."/>
            <person name="Drula E."/>
            <person name="Kohler A."/>
            <person name="Sanchez-Garcia M."/>
            <person name="Morin E."/>
            <person name="Andreopoulos B."/>
            <person name="Barry K.W."/>
            <person name="Bonito G."/>
            <person name="Buee M."/>
            <person name="Carver A."/>
            <person name="Chen C."/>
            <person name="Cichocki N."/>
            <person name="Clum A."/>
            <person name="Culley D."/>
            <person name="Crous P.W."/>
            <person name="Fauchery L."/>
            <person name="Girlanda M."/>
            <person name="Hayes R.D."/>
            <person name="Keri Z."/>
            <person name="LaButti K."/>
            <person name="Lipzen A."/>
            <person name="Lombard V."/>
            <person name="Magnuson J."/>
            <person name="Maillard F."/>
            <person name="Murat C."/>
            <person name="Nolan M."/>
            <person name="Ohm R.A."/>
            <person name="Pangilinan J."/>
            <person name="Pereira M.F."/>
            <person name="Perotto S."/>
            <person name="Peter M."/>
            <person name="Pfister S."/>
            <person name="Riley R."/>
            <person name="Sitrit Y."/>
            <person name="Stielow J.B."/>
            <person name="Szollosi G."/>
            <person name="Zifcakova L."/>
            <person name="Stursova M."/>
            <person name="Spatafora J.W."/>
            <person name="Tedersoo L."/>
            <person name="Vaario L.M."/>
            <person name="Yamada A."/>
            <person name="Yan M."/>
            <person name="Wang P."/>
            <person name="Xu J."/>
            <person name="Bruns T."/>
            <person name="Baldrian P."/>
            <person name="Vilgalys R."/>
            <person name="Dunand C."/>
            <person name="Henrissat B."/>
            <person name="Grigoriev I.V."/>
            <person name="Hibbett D."/>
            <person name="Nagy L.G."/>
            <person name="Martin F.M."/>
        </authorList>
    </citation>
    <scope>NUCLEOTIDE SEQUENCE</scope>
    <source>
        <strain evidence="1">BED1</strain>
    </source>
</reference>
<evidence type="ECO:0000313" key="1">
    <source>
        <dbReference type="EMBL" id="KAF8435790.1"/>
    </source>
</evidence>
<dbReference type="Proteomes" id="UP001194468">
    <property type="component" value="Unassembled WGS sequence"/>
</dbReference>
<sequence length="172" mass="19396">MQLVHATYVHSVTIWRFGIASPSVDSTSIGTTPSYPTDNLLQRSGRAAYFLICLSSYLLPCVNSYTNHSYCVPDISIPRSIHSTHHIQMFRDASFNLTSDFIRKRPNRRPKVSLPSLRVSHTKFSSLQVEQDRGAARQCEFEVFHYPELMIGLDFKVPPGLCIFLTSLISSG</sequence>
<name>A0AAD4GBU0_BOLED</name>
<gene>
    <name evidence="1" type="ORF">L210DRAFT_122233</name>
</gene>
<dbReference type="AlphaFoldDB" id="A0AAD4GBU0"/>
<reference evidence="1" key="1">
    <citation type="submission" date="2019-10" db="EMBL/GenBank/DDBJ databases">
        <authorList>
            <consortium name="DOE Joint Genome Institute"/>
            <person name="Kuo A."/>
            <person name="Miyauchi S."/>
            <person name="Kiss E."/>
            <person name="Drula E."/>
            <person name="Kohler A."/>
            <person name="Sanchez-Garcia M."/>
            <person name="Andreopoulos B."/>
            <person name="Barry K.W."/>
            <person name="Bonito G."/>
            <person name="Buee M."/>
            <person name="Carver A."/>
            <person name="Chen C."/>
            <person name="Cichocki N."/>
            <person name="Clum A."/>
            <person name="Culley D."/>
            <person name="Crous P.W."/>
            <person name="Fauchery L."/>
            <person name="Girlanda M."/>
            <person name="Hayes R."/>
            <person name="Keri Z."/>
            <person name="LaButti K."/>
            <person name="Lipzen A."/>
            <person name="Lombard V."/>
            <person name="Magnuson J."/>
            <person name="Maillard F."/>
            <person name="Morin E."/>
            <person name="Murat C."/>
            <person name="Nolan M."/>
            <person name="Ohm R."/>
            <person name="Pangilinan J."/>
            <person name="Pereira M."/>
            <person name="Perotto S."/>
            <person name="Peter M."/>
            <person name="Riley R."/>
            <person name="Sitrit Y."/>
            <person name="Stielow B."/>
            <person name="Szollosi G."/>
            <person name="Zifcakova L."/>
            <person name="Stursova M."/>
            <person name="Spatafora J.W."/>
            <person name="Tedersoo L."/>
            <person name="Vaario L.-M."/>
            <person name="Yamada A."/>
            <person name="Yan M."/>
            <person name="Wang P."/>
            <person name="Xu J."/>
            <person name="Bruns T."/>
            <person name="Baldrian P."/>
            <person name="Vilgalys R."/>
            <person name="Henrissat B."/>
            <person name="Grigoriev I.V."/>
            <person name="Hibbett D."/>
            <person name="Nagy L.G."/>
            <person name="Martin F.M."/>
        </authorList>
    </citation>
    <scope>NUCLEOTIDE SEQUENCE</scope>
    <source>
        <strain evidence="1">BED1</strain>
    </source>
</reference>
<keyword evidence="2" id="KW-1185">Reference proteome</keyword>